<protein>
    <recommendedName>
        <fullName evidence="1">Aminoglycoside phosphotransferase domain-containing protein</fullName>
    </recommendedName>
</protein>
<feature type="domain" description="Aminoglycoside phosphotransferase" evidence="1">
    <location>
        <begin position="83"/>
        <end position="175"/>
    </location>
</feature>
<dbReference type="SUPFAM" id="SSF56112">
    <property type="entry name" value="Protein kinase-like (PK-like)"/>
    <property type="match status" value="1"/>
</dbReference>
<comment type="caution">
    <text evidence="2">The sequence shown here is derived from an EMBL/GenBank/DDBJ whole genome shotgun (WGS) entry which is preliminary data.</text>
</comment>
<dbReference type="Pfam" id="PF01636">
    <property type="entry name" value="APH"/>
    <property type="match status" value="1"/>
</dbReference>
<reference evidence="2" key="2">
    <citation type="submission" date="2023-05" db="EMBL/GenBank/DDBJ databases">
        <authorList>
            <consortium name="Lawrence Berkeley National Laboratory"/>
            <person name="Steindorff A."/>
            <person name="Hensen N."/>
            <person name="Bonometti L."/>
            <person name="Westerberg I."/>
            <person name="Brannstrom I.O."/>
            <person name="Guillou S."/>
            <person name="Cros-Aarteil S."/>
            <person name="Calhoun S."/>
            <person name="Haridas S."/>
            <person name="Kuo A."/>
            <person name="Mondo S."/>
            <person name="Pangilinan J."/>
            <person name="Riley R."/>
            <person name="Labutti K."/>
            <person name="Andreopoulos B."/>
            <person name="Lipzen A."/>
            <person name="Chen C."/>
            <person name="Yanf M."/>
            <person name="Daum C."/>
            <person name="Ng V."/>
            <person name="Clum A."/>
            <person name="Ohm R."/>
            <person name="Martin F."/>
            <person name="Silar P."/>
            <person name="Natvig D."/>
            <person name="Lalanne C."/>
            <person name="Gautier V."/>
            <person name="Ament-Velasquez S.L."/>
            <person name="Kruys A."/>
            <person name="Hutchinson M.I."/>
            <person name="Powell A.J."/>
            <person name="Barry K."/>
            <person name="Miller A.N."/>
            <person name="Grigoriev I.V."/>
            <person name="Debuchy R."/>
            <person name="Gladieux P."/>
            <person name="Thoren M.H."/>
            <person name="Johannesson H."/>
        </authorList>
    </citation>
    <scope>NUCLEOTIDE SEQUENCE</scope>
    <source>
        <strain evidence="2">CBS 359.72</strain>
    </source>
</reference>
<dbReference type="InterPro" id="IPR051678">
    <property type="entry name" value="AGP_Transferase"/>
</dbReference>
<dbReference type="PANTHER" id="PTHR21310">
    <property type="entry name" value="AMINOGLYCOSIDE PHOSPHOTRANSFERASE-RELATED-RELATED"/>
    <property type="match status" value="1"/>
</dbReference>
<sequence length="339" mass="38072">MAKKRPSAGWLGFNTLKPGLLRDRIQTVLSTTNFRQLEKVALAARLQQEKTADPSVVCTISSSTFAHGLKIIQHVSVDSSKAHENAVDLLREITTMRTVKKRTSIPVPKSYTYDVSSSNEVGFPYVLMESLPGRVLEGPIALQLPPEHLPKVAKQLAEVMFQLHGLAFDHLGQLWCGNDGQGSLEIDRIDFGGAKSLASAPRTSLEWFCIQRREVNRQALKDHIQDPEWLTACWVLRLAAPHIINEARLQNYRLQGKDLVREHLQHLEQSGEDIGENSQSFLSDFLGSKRAEINHRCTYSLPHHALWDARLVASLIYGDHVSWAQLVQVYGGRNCTRSK</sequence>
<evidence type="ECO:0000313" key="2">
    <source>
        <dbReference type="EMBL" id="KAK4244701.1"/>
    </source>
</evidence>
<dbReference type="InterPro" id="IPR002575">
    <property type="entry name" value="Aminoglycoside_PTrfase"/>
</dbReference>
<dbReference type="EMBL" id="MU857727">
    <property type="protein sequence ID" value="KAK4244701.1"/>
    <property type="molecule type" value="Genomic_DNA"/>
</dbReference>
<dbReference type="AlphaFoldDB" id="A0AAN7CM81"/>
<dbReference type="Proteomes" id="UP001303647">
    <property type="component" value="Unassembled WGS sequence"/>
</dbReference>
<proteinExistence type="predicted"/>
<dbReference type="InterPro" id="IPR011009">
    <property type="entry name" value="Kinase-like_dom_sf"/>
</dbReference>
<gene>
    <name evidence="2" type="ORF">C7999DRAFT_43667</name>
</gene>
<keyword evidence="3" id="KW-1185">Reference proteome</keyword>
<evidence type="ECO:0000313" key="3">
    <source>
        <dbReference type="Proteomes" id="UP001303647"/>
    </source>
</evidence>
<name>A0AAN7CM81_9PEZI</name>
<evidence type="ECO:0000259" key="1">
    <source>
        <dbReference type="Pfam" id="PF01636"/>
    </source>
</evidence>
<reference evidence="2" key="1">
    <citation type="journal article" date="2023" name="Mol. Phylogenet. Evol.">
        <title>Genome-scale phylogeny and comparative genomics of the fungal order Sordariales.</title>
        <authorList>
            <person name="Hensen N."/>
            <person name="Bonometti L."/>
            <person name="Westerberg I."/>
            <person name="Brannstrom I.O."/>
            <person name="Guillou S."/>
            <person name="Cros-Aarteil S."/>
            <person name="Calhoun S."/>
            <person name="Haridas S."/>
            <person name="Kuo A."/>
            <person name="Mondo S."/>
            <person name="Pangilinan J."/>
            <person name="Riley R."/>
            <person name="LaButti K."/>
            <person name="Andreopoulos B."/>
            <person name="Lipzen A."/>
            <person name="Chen C."/>
            <person name="Yan M."/>
            <person name="Daum C."/>
            <person name="Ng V."/>
            <person name="Clum A."/>
            <person name="Steindorff A."/>
            <person name="Ohm R.A."/>
            <person name="Martin F."/>
            <person name="Silar P."/>
            <person name="Natvig D.O."/>
            <person name="Lalanne C."/>
            <person name="Gautier V."/>
            <person name="Ament-Velasquez S.L."/>
            <person name="Kruys A."/>
            <person name="Hutchinson M.I."/>
            <person name="Powell A.J."/>
            <person name="Barry K."/>
            <person name="Miller A.N."/>
            <person name="Grigoriev I.V."/>
            <person name="Debuchy R."/>
            <person name="Gladieux P."/>
            <person name="Hiltunen Thoren M."/>
            <person name="Johannesson H."/>
        </authorList>
    </citation>
    <scope>NUCLEOTIDE SEQUENCE</scope>
    <source>
        <strain evidence="2">CBS 359.72</strain>
    </source>
</reference>
<accession>A0AAN7CM81</accession>
<organism evidence="2 3">
    <name type="scientific">Corynascus novoguineensis</name>
    <dbReference type="NCBI Taxonomy" id="1126955"/>
    <lineage>
        <taxon>Eukaryota</taxon>
        <taxon>Fungi</taxon>
        <taxon>Dikarya</taxon>
        <taxon>Ascomycota</taxon>
        <taxon>Pezizomycotina</taxon>
        <taxon>Sordariomycetes</taxon>
        <taxon>Sordariomycetidae</taxon>
        <taxon>Sordariales</taxon>
        <taxon>Chaetomiaceae</taxon>
        <taxon>Corynascus</taxon>
    </lineage>
</organism>